<dbReference type="PANTHER" id="PTHR42673:SF4">
    <property type="entry name" value="MALEYLACETOACETATE ISOMERASE"/>
    <property type="match status" value="1"/>
</dbReference>
<dbReference type="GO" id="GO:0016034">
    <property type="term" value="F:maleylacetoacetate isomerase activity"/>
    <property type="evidence" value="ECO:0007669"/>
    <property type="project" value="TreeGrafter"/>
</dbReference>
<dbReference type="CDD" id="cd03194">
    <property type="entry name" value="GST_C_3"/>
    <property type="match status" value="1"/>
</dbReference>
<dbReference type="Proteomes" id="UP000019438">
    <property type="component" value="Chromosome"/>
</dbReference>
<dbReference type="InterPro" id="IPR036282">
    <property type="entry name" value="Glutathione-S-Trfase_C_sf"/>
</dbReference>
<dbReference type="KEGG" id="gbc:GbCGDNIH3_0168"/>
<feature type="domain" description="GST N-terminal" evidence="1">
    <location>
        <begin position="13"/>
        <end position="92"/>
    </location>
</feature>
<dbReference type="Pfam" id="PF13409">
    <property type="entry name" value="GST_N_2"/>
    <property type="match status" value="1"/>
</dbReference>
<evidence type="ECO:0000259" key="1">
    <source>
        <dbReference type="PROSITE" id="PS50404"/>
    </source>
</evidence>
<organism evidence="2 3">
    <name type="scientific">Granulibacter bethesdensis</name>
    <dbReference type="NCBI Taxonomy" id="364410"/>
    <lineage>
        <taxon>Bacteria</taxon>
        <taxon>Pseudomonadati</taxon>
        <taxon>Pseudomonadota</taxon>
        <taxon>Alphaproteobacteria</taxon>
        <taxon>Acetobacterales</taxon>
        <taxon>Acetobacteraceae</taxon>
        <taxon>Granulibacter</taxon>
    </lineage>
</organism>
<protein>
    <submittedName>
        <fullName evidence="2">Glutathione S-transferase</fullName>
        <ecNumber evidence="2">2.5.1.18</ecNumber>
    </submittedName>
</protein>
<name>A0AAN0RBT8_9PROT</name>
<evidence type="ECO:0000313" key="3">
    <source>
        <dbReference type="Proteomes" id="UP000019438"/>
    </source>
</evidence>
<evidence type="ECO:0000313" key="2">
    <source>
        <dbReference type="EMBL" id="AHJ61917.1"/>
    </source>
</evidence>
<dbReference type="Gene3D" id="1.20.1050.10">
    <property type="match status" value="1"/>
</dbReference>
<dbReference type="GO" id="GO:0006749">
    <property type="term" value="P:glutathione metabolic process"/>
    <property type="evidence" value="ECO:0007669"/>
    <property type="project" value="TreeGrafter"/>
</dbReference>
<accession>A0AAN0RBT8</accession>
<dbReference type="PANTHER" id="PTHR42673">
    <property type="entry name" value="MALEYLACETOACETATE ISOMERASE"/>
    <property type="match status" value="1"/>
</dbReference>
<dbReference type="EC" id="2.5.1.18" evidence="2"/>
<dbReference type="InterPro" id="IPR004045">
    <property type="entry name" value="Glutathione_S-Trfase_N"/>
</dbReference>
<dbReference type="SFLD" id="SFLDS00019">
    <property type="entry name" value="Glutathione_Transferase_(cytos"/>
    <property type="match status" value="1"/>
</dbReference>
<dbReference type="InterPro" id="IPR036249">
    <property type="entry name" value="Thioredoxin-like_sf"/>
</dbReference>
<dbReference type="Pfam" id="PF13410">
    <property type="entry name" value="GST_C_2"/>
    <property type="match status" value="1"/>
</dbReference>
<reference evidence="3" key="1">
    <citation type="submission" date="2012-06" db="EMBL/GenBank/DDBJ databases">
        <title>Genome analysis of multiple Granulibacter bethesdensis isolates demonstrates substantial genome diversity.</title>
        <authorList>
            <person name="Greenberg D.E."/>
            <person name="Porcella S.F."/>
            <person name="Zarember K."/>
            <person name="Zelazny A.M."/>
            <person name="Bruno D."/>
            <person name="Martens C."/>
            <person name="Barbian K.D."/>
            <person name="Jaske E."/>
            <person name="Holland S.M."/>
        </authorList>
    </citation>
    <scope>NUCLEOTIDE SEQUENCE [LARGE SCALE GENOMIC DNA]</scope>
    <source>
        <strain evidence="3">CGDNIH3</strain>
    </source>
</reference>
<gene>
    <name evidence="2" type="ORF">GbCGDNIH3_0168</name>
</gene>
<dbReference type="SUPFAM" id="SSF52833">
    <property type="entry name" value="Thioredoxin-like"/>
    <property type="match status" value="1"/>
</dbReference>
<dbReference type="PROSITE" id="PS50404">
    <property type="entry name" value="GST_NTER"/>
    <property type="match status" value="1"/>
</dbReference>
<keyword evidence="2" id="KW-0808">Transferase</keyword>
<dbReference type="GO" id="GO:0006559">
    <property type="term" value="P:L-phenylalanine catabolic process"/>
    <property type="evidence" value="ECO:0007669"/>
    <property type="project" value="TreeGrafter"/>
</dbReference>
<dbReference type="GO" id="GO:0004364">
    <property type="term" value="F:glutathione transferase activity"/>
    <property type="evidence" value="ECO:0007669"/>
    <property type="project" value="UniProtKB-EC"/>
</dbReference>
<sequence length="231" mass="25709">MQSMTALSASTRARLLLGTRRYSSWSLRGWLAVKLAGIEVEEVVYKLAGGYTPEVKQASPSGFVPVLEVEGQPIWESLAICEYCAEIQPALWPSEFMIRAHARSVAAEMHAGFRELRIAMPMNVCRYFPGLMFNEAVLADLARIDQVWSETRARFGAGGPYLYGAALTVADIMYAPVVARFLTYNVPLSEAAASYRDAVRAHPLMQQWYAAAEAEPESWHLPKYEQIACPL</sequence>
<dbReference type="EMBL" id="CP003181">
    <property type="protein sequence ID" value="AHJ61917.1"/>
    <property type="molecule type" value="Genomic_DNA"/>
</dbReference>
<dbReference type="AlphaFoldDB" id="A0AAN0RBT8"/>
<dbReference type="SUPFAM" id="SSF47616">
    <property type="entry name" value="GST C-terminal domain-like"/>
    <property type="match status" value="1"/>
</dbReference>
<proteinExistence type="predicted"/>
<dbReference type="Gene3D" id="3.40.30.10">
    <property type="entry name" value="Glutaredoxin"/>
    <property type="match status" value="1"/>
</dbReference>
<dbReference type="InterPro" id="IPR040079">
    <property type="entry name" value="Glutathione_S-Trfase"/>
</dbReference>